<sequence length="135" mass="14820">MCDDQDESKSPLSCPANCAHPAIIINPATGERECVCASLPPPPPPPPMSYPPILDMPPIVHYPPKRYGGRKGYHKTYSSSSMYDDYQQMMDQSYRHRSSSSSSLCPRDCSLTAYIDNPEKGCEECVCAMAAVPCV</sequence>
<dbReference type="AlphaFoldDB" id="A0AAE1PS87"/>
<evidence type="ECO:0000313" key="1">
    <source>
        <dbReference type="EMBL" id="KAK4312097.1"/>
    </source>
</evidence>
<keyword evidence="2" id="KW-1185">Reference proteome</keyword>
<protein>
    <submittedName>
        <fullName evidence="1">Uncharacterized protein</fullName>
    </submittedName>
</protein>
<name>A0AAE1PS87_9EUCA</name>
<accession>A0AAE1PS87</accession>
<gene>
    <name evidence="1" type="ORF">Pmani_016451</name>
</gene>
<dbReference type="Proteomes" id="UP001292094">
    <property type="component" value="Unassembled WGS sequence"/>
</dbReference>
<evidence type="ECO:0000313" key="2">
    <source>
        <dbReference type="Proteomes" id="UP001292094"/>
    </source>
</evidence>
<reference evidence="1" key="1">
    <citation type="submission" date="2023-11" db="EMBL/GenBank/DDBJ databases">
        <title>Genome assemblies of two species of porcelain crab, Petrolisthes cinctipes and Petrolisthes manimaculis (Anomura: Porcellanidae).</title>
        <authorList>
            <person name="Angst P."/>
        </authorList>
    </citation>
    <scope>NUCLEOTIDE SEQUENCE</scope>
    <source>
        <strain evidence="1">PB745_02</strain>
        <tissue evidence="1">Gill</tissue>
    </source>
</reference>
<organism evidence="1 2">
    <name type="scientific">Petrolisthes manimaculis</name>
    <dbReference type="NCBI Taxonomy" id="1843537"/>
    <lineage>
        <taxon>Eukaryota</taxon>
        <taxon>Metazoa</taxon>
        <taxon>Ecdysozoa</taxon>
        <taxon>Arthropoda</taxon>
        <taxon>Crustacea</taxon>
        <taxon>Multicrustacea</taxon>
        <taxon>Malacostraca</taxon>
        <taxon>Eumalacostraca</taxon>
        <taxon>Eucarida</taxon>
        <taxon>Decapoda</taxon>
        <taxon>Pleocyemata</taxon>
        <taxon>Anomura</taxon>
        <taxon>Galatheoidea</taxon>
        <taxon>Porcellanidae</taxon>
        <taxon>Petrolisthes</taxon>
    </lineage>
</organism>
<comment type="caution">
    <text evidence="1">The sequence shown here is derived from an EMBL/GenBank/DDBJ whole genome shotgun (WGS) entry which is preliminary data.</text>
</comment>
<dbReference type="EMBL" id="JAWZYT010001443">
    <property type="protein sequence ID" value="KAK4312097.1"/>
    <property type="molecule type" value="Genomic_DNA"/>
</dbReference>
<proteinExistence type="predicted"/>